<reference evidence="3 4" key="1">
    <citation type="submission" date="2024-09" db="EMBL/GenBank/DDBJ databases">
        <title>Chromosome-scale assembly of Riccia fluitans.</title>
        <authorList>
            <person name="Paukszto L."/>
            <person name="Sawicki J."/>
            <person name="Karawczyk K."/>
            <person name="Piernik-Szablinska J."/>
            <person name="Szczecinska M."/>
            <person name="Mazdziarz M."/>
        </authorList>
    </citation>
    <scope>NUCLEOTIDE SEQUENCE [LARGE SCALE GENOMIC DNA]</scope>
    <source>
        <strain evidence="3">Rf_01</strain>
        <tissue evidence="3">Aerial parts of the thallus</tissue>
    </source>
</reference>
<evidence type="ECO:0000313" key="3">
    <source>
        <dbReference type="EMBL" id="KAL2634659.1"/>
    </source>
</evidence>
<organism evidence="3 4">
    <name type="scientific">Riccia fluitans</name>
    <dbReference type="NCBI Taxonomy" id="41844"/>
    <lineage>
        <taxon>Eukaryota</taxon>
        <taxon>Viridiplantae</taxon>
        <taxon>Streptophyta</taxon>
        <taxon>Embryophyta</taxon>
        <taxon>Marchantiophyta</taxon>
        <taxon>Marchantiopsida</taxon>
        <taxon>Marchantiidae</taxon>
        <taxon>Marchantiales</taxon>
        <taxon>Ricciaceae</taxon>
        <taxon>Riccia</taxon>
    </lineage>
</organism>
<evidence type="ECO:0000256" key="1">
    <source>
        <dbReference type="SAM" id="MobiDB-lite"/>
    </source>
</evidence>
<keyword evidence="4" id="KW-1185">Reference proteome</keyword>
<sequence>MLKDNFTKAPVGDLEGSKDGCGYYEKLEEGTGTKEEEEGGSTPQDSEEGGAIPCYIMPLLAVAVVTGSIAGPIMKMMENDGAAPLEVATWRHEVSAAVMFPFAVYQWSRMKSEERRAVLTLSNAGTLNLCALGLASHFGFLIWSLGHTALTHSLFLCILSPVFVTLYTLVCGGIVQRTELLAVALGLVGSTILAAGAKVEKDAEFTVRGDLAALTAAGGFALYLLCGKNLRGKLPLFVYLWPVNVMVVIYLAATLTLSAEVVGVSIGDQLISWMTEGYLVRTIILGDLSSAGGWAKLAALAC</sequence>
<feature type="transmembrane region" description="Helical" evidence="2">
    <location>
        <begin position="149"/>
        <end position="168"/>
    </location>
</feature>
<keyword evidence="2" id="KW-1133">Transmembrane helix</keyword>
<protein>
    <recommendedName>
        <fullName evidence="5">EamA domain-containing protein</fullName>
    </recommendedName>
</protein>
<evidence type="ECO:0000313" key="4">
    <source>
        <dbReference type="Proteomes" id="UP001605036"/>
    </source>
</evidence>
<name>A0ABD1YXZ5_9MARC</name>
<evidence type="ECO:0000256" key="2">
    <source>
        <dbReference type="SAM" id="Phobius"/>
    </source>
</evidence>
<dbReference type="Proteomes" id="UP001605036">
    <property type="component" value="Unassembled WGS sequence"/>
</dbReference>
<accession>A0ABD1YXZ5</accession>
<feature type="region of interest" description="Disordered" evidence="1">
    <location>
        <begin position="1"/>
        <end position="48"/>
    </location>
</feature>
<dbReference type="PANTHER" id="PTHR22911">
    <property type="entry name" value="ACYL-MALONYL CONDENSING ENZYME-RELATED"/>
    <property type="match status" value="1"/>
</dbReference>
<dbReference type="PANTHER" id="PTHR22911:SF76">
    <property type="entry name" value="EAMA DOMAIN-CONTAINING PROTEIN"/>
    <property type="match status" value="1"/>
</dbReference>
<dbReference type="AlphaFoldDB" id="A0ABD1YXZ5"/>
<feature type="transmembrane region" description="Helical" evidence="2">
    <location>
        <begin position="205"/>
        <end position="225"/>
    </location>
</feature>
<dbReference type="EMBL" id="JBHFFA010000003">
    <property type="protein sequence ID" value="KAL2634659.1"/>
    <property type="molecule type" value="Genomic_DNA"/>
</dbReference>
<feature type="transmembrane region" description="Helical" evidence="2">
    <location>
        <begin position="118"/>
        <end position="143"/>
    </location>
</feature>
<evidence type="ECO:0008006" key="5">
    <source>
        <dbReference type="Google" id="ProtNLM"/>
    </source>
</evidence>
<comment type="caution">
    <text evidence="3">The sequence shown here is derived from an EMBL/GenBank/DDBJ whole genome shotgun (WGS) entry which is preliminary data.</text>
</comment>
<proteinExistence type="predicted"/>
<keyword evidence="2" id="KW-0812">Transmembrane</keyword>
<feature type="transmembrane region" description="Helical" evidence="2">
    <location>
        <begin position="237"/>
        <end position="258"/>
    </location>
</feature>
<keyword evidence="2" id="KW-0472">Membrane</keyword>
<feature type="transmembrane region" description="Helical" evidence="2">
    <location>
        <begin position="180"/>
        <end position="199"/>
    </location>
</feature>
<feature type="transmembrane region" description="Helical" evidence="2">
    <location>
        <begin position="50"/>
        <end position="70"/>
    </location>
</feature>
<feature type="compositionally biased region" description="Basic and acidic residues" evidence="1">
    <location>
        <begin position="25"/>
        <end position="34"/>
    </location>
</feature>
<gene>
    <name evidence="3" type="ORF">R1flu_006138</name>
</gene>